<organism evidence="2 3">
    <name type="scientific">Plectus sambesii</name>
    <dbReference type="NCBI Taxonomy" id="2011161"/>
    <lineage>
        <taxon>Eukaryota</taxon>
        <taxon>Metazoa</taxon>
        <taxon>Ecdysozoa</taxon>
        <taxon>Nematoda</taxon>
        <taxon>Chromadorea</taxon>
        <taxon>Plectida</taxon>
        <taxon>Plectina</taxon>
        <taxon>Plectoidea</taxon>
        <taxon>Plectidae</taxon>
        <taxon>Plectus</taxon>
    </lineage>
</organism>
<feature type="compositionally biased region" description="Low complexity" evidence="1">
    <location>
        <begin position="314"/>
        <end position="324"/>
    </location>
</feature>
<accession>A0A914V0W8</accession>
<feature type="region of interest" description="Disordered" evidence="1">
    <location>
        <begin position="1"/>
        <end position="161"/>
    </location>
</feature>
<keyword evidence="2" id="KW-1185">Reference proteome</keyword>
<evidence type="ECO:0000256" key="1">
    <source>
        <dbReference type="SAM" id="MobiDB-lite"/>
    </source>
</evidence>
<feature type="compositionally biased region" description="Polar residues" evidence="1">
    <location>
        <begin position="131"/>
        <end position="141"/>
    </location>
</feature>
<evidence type="ECO:0000313" key="3">
    <source>
        <dbReference type="WBParaSite" id="PSAMB.scaffold14093size2008.g35858.t1"/>
    </source>
</evidence>
<feature type="region of interest" description="Disordered" evidence="1">
    <location>
        <begin position="237"/>
        <end position="324"/>
    </location>
</feature>
<protein>
    <submittedName>
        <fullName evidence="3">Uncharacterized protein</fullName>
    </submittedName>
</protein>
<dbReference type="WBParaSite" id="PSAMB.scaffold14093size2008.g35858.t1">
    <property type="protein sequence ID" value="PSAMB.scaffold14093size2008.g35858.t1"/>
    <property type="gene ID" value="PSAMB.scaffold14093size2008.g35858"/>
</dbReference>
<evidence type="ECO:0000313" key="2">
    <source>
        <dbReference type="Proteomes" id="UP000887566"/>
    </source>
</evidence>
<proteinExistence type="predicted"/>
<name>A0A914V0W8_9BILA</name>
<sequence>LRLRGAKPRTSPNYTRPSKVPRVVDGATGAARPSVIVDRNADYAGVSDEQQTGDYAEIAPLLQRDDQREEQPLEASTPYTHRALSKGESREDVEGDGTNEHHDAQPTPPTFTITSEAEALERSPPRVNDNIVDSGSREYTPSDTASSAAVDDDRDSPSLLELSDFYSSCESADTSTAPAVTPSSTMNQTKRVSFALDGPRELLSEHSAGSSTLTTAHLKTSSVSFETINSVLQSLENLDQSSSPPPAHRLHRHRRTSSSGSVDSLLLEISRYDNVSPLDSEKDDDDDARDGETPTGEQERQEENAMTASRLSDSKLLSSTQSSS</sequence>
<dbReference type="Proteomes" id="UP000887566">
    <property type="component" value="Unplaced"/>
</dbReference>
<dbReference type="AlphaFoldDB" id="A0A914V0W8"/>
<reference evidence="3" key="1">
    <citation type="submission" date="2022-11" db="UniProtKB">
        <authorList>
            <consortium name="WormBaseParasite"/>
        </authorList>
    </citation>
    <scope>IDENTIFICATION</scope>
</reference>
<feature type="compositionally biased region" description="Basic and acidic residues" evidence="1">
    <location>
        <begin position="85"/>
        <end position="104"/>
    </location>
</feature>